<evidence type="ECO:0000256" key="2">
    <source>
        <dbReference type="ARBA" id="ARBA00001946"/>
    </source>
</evidence>
<keyword evidence="11 14" id="KW-0460">Magnesium</keyword>
<evidence type="ECO:0000256" key="15">
    <source>
        <dbReference type="SAM" id="MobiDB-lite"/>
    </source>
</evidence>
<evidence type="ECO:0000256" key="4">
    <source>
        <dbReference type="ARBA" id="ARBA00011643"/>
    </source>
</evidence>
<dbReference type="InterPro" id="IPR003755">
    <property type="entry name" value="HPr(Ser)_kin/Pase"/>
</dbReference>
<dbReference type="HAMAP" id="MF_01249">
    <property type="entry name" value="HPr_kinase"/>
    <property type="match status" value="1"/>
</dbReference>
<dbReference type="GO" id="GO:0000287">
    <property type="term" value="F:magnesium ion binding"/>
    <property type="evidence" value="ECO:0007669"/>
    <property type="project" value="UniProtKB-UniRule"/>
</dbReference>
<keyword evidence="19" id="KW-1185">Reference proteome</keyword>
<evidence type="ECO:0000256" key="3">
    <source>
        <dbReference type="ARBA" id="ARBA00006883"/>
    </source>
</evidence>
<evidence type="ECO:0000313" key="19">
    <source>
        <dbReference type="Proteomes" id="UP000054051"/>
    </source>
</evidence>
<evidence type="ECO:0000256" key="12">
    <source>
        <dbReference type="ARBA" id="ARBA00023268"/>
    </source>
</evidence>
<evidence type="ECO:0000256" key="13">
    <source>
        <dbReference type="ARBA" id="ARBA00047657"/>
    </source>
</evidence>
<feature type="active site" description="Proton acceptor; for phosphorylation activity. Proton donor; for dephosphorylation activity" evidence="14">
    <location>
        <position position="194"/>
    </location>
</feature>
<keyword evidence="7 14" id="KW-0479">Metal-binding</keyword>
<evidence type="ECO:0000259" key="16">
    <source>
        <dbReference type="Pfam" id="PF02603"/>
    </source>
</evidence>
<dbReference type="Pfam" id="PF02603">
    <property type="entry name" value="Hpr_kinase_N"/>
    <property type="match status" value="1"/>
</dbReference>
<dbReference type="CDD" id="cd01918">
    <property type="entry name" value="HprK_C"/>
    <property type="match status" value="1"/>
</dbReference>
<dbReference type="GO" id="GO:0000155">
    <property type="term" value="F:phosphorelay sensor kinase activity"/>
    <property type="evidence" value="ECO:0007669"/>
    <property type="project" value="InterPro"/>
</dbReference>
<feature type="region of interest" description="Important for the catalytic mechanism of both phosphorylation and dephosphorylation" evidence="14">
    <location>
        <begin position="218"/>
        <end position="227"/>
    </location>
</feature>
<keyword evidence="12 14" id="KW-0511">Multifunctional enzyme</keyword>
<feature type="domain" description="HPr(Ser) kinase/phosphorylase N-terminal" evidence="16">
    <location>
        <begin position="18"/>
        <end position="144"/>
    </location>
</feature>
<dbReference type="Pfam" id="PF07475">
    <property type="entry name" value="Hpr_kinase_C"/>
    <property type="match status" value="1"/>
</dbReference>
<evidence type="ECO:0000256" key="5">
    <source>
        <dbReference type="ARBA" id="ARBA00022527"/>
    </source>
</evidence>
<feature type="domain" description="HPr kinase/phosphorylase C-terminal" evidence="17">
    <location>
        <begin position="148"/>
        <end position="315"/>
    </location>
</feature>
<comment type="cofactor">
    <cofactor evidence="2 14">
        <name>Mg(2+)</name>
        <dbReference type="ChEBI" id="CHEBI:18420"/>
    </cofactor>
</comment>
<dbReference type="EC" id="2.7.4.-" evidence="14"/>
<comment type="domain">
    <text evidence="14">The Walker A ATP-binding motif also binds Pi and PPi.</text>
</comment>
<dbReference type="EMBL" id="CAFB01000052">
    <property type="protein sequence ID" value="CCD29968.1"/>
    <property type="molecule type" value="Genomic_DNA"/>
</dbReference>
<dbReference type="Gene3D" id="3.40.50.300">
    <property type="entry name" value="P-loop containing nucleotide triphosphate hydrolases"/>
    <property type="match status" value="1"/>
</dbReference>
<evidence type="ECO:0000256" key="8">
    <source>
        <dbReference type="ARBA" id="ARBA00022741"/>
    </source>
</evidence>
<feature type="active site" evidence="14">
    <location>
        <position position="259"/>
    </location>
</feature>
<dbReference type="GO" id="GO:0004712">
    <property type="term" value="F:protein serine/threonine/tyrosine kinase activity"/>
    <property type="evidence" value="ECO:0007669"/>
    <property type="project" value="UniProtKB-UniRule"/>
</dbReference>
<keyword evidence="8 14" id="KW-0547">Nucleotide-binding</keyword>
<dbReference type="PANTHER" id="PTHR30305:SF1">
    <property type="entry name" value="HPR KINASE_PHOSPHORYLASE"/>
    <property type="match status" value="1"/>
</dbReference>
<dbReference type="PANTHER" id="PTHR30305">
    <property type="entry name" value="PROTEIN YJDM-RELATED"/>
    <property type="match status" value="1"/>
</dbReference>
<evidence type="ECO:0000256" key="6">
    <source>
        <dbReference type="ARBA" id="ARBA00022679"/>
    </source>
</evidence>
<feature type="binding site" evidence="14">
    <location>
        <position position="177"/>
    </location>
    <ligand>
        <name>Mg(2+)</name>
        <dbReference type="ChEBI" id="CHEBI:18420"/>
    </ligand>
</feature>
<keyword evidence="9 14" id="KW-0418">Kinase</keyword>
<comment type="miscellaneous">
    <text evidence="14">Both phosphorylation and phosphorolysis are carried out by the same active site and suggest a common mechanism for both reactions.</text>
</comment>
<accession>G2JB16</accession>
<keyword evidence="5 14" id="KW-0723">Serine/threonine-protein kinase</keyword>
<proteinExistence type="inferred from homology"/>
<dbReference type="InterPro" id="IPR028979">
    <property type="entry name" value="Ser_kin/Pase_Hpr-like_N_sf"/>
</dbReference>
<dbReference type="FunFam" id="3.40.50.300:FF:000174">
    <property type="entry name" value="HPr kinase/phosphorylase"/>
    <property type="match status" value="1"/>
</dbReference>
<evidence type="ECO:0000256" key="14">
    <source>
        <dbReference type="HAMAP-Rule" id="MF_01249"/>
    </source>
</evidence>
<feature type="region of interest" description="Disordered" evidence="15">
    <location>
        <begin position="1"/>
        <end position="20"/>
    </location>
</feature>
<dbReference type="Gene3D" id="3.40.1390.20">
    <property type="entry name" value="HprK N-terminal domain-like"/>
    <property type="match status" value="1"/>
</dbReference>
<dbReference type="GO" id="GO:0004674">
    <property type="term" value="F:protein serine/threonine kinase activity"/>
    <property type="evidence" value="ECO:0007669"/>
    <property type="project" value="UniProtKB-KW"/>
</dbReference>
<organism evidence="18 19">
    <name type="scientific">Candidatus Glomeribacter gigasporarum BEG34</name>
    <dbReference type="NCBI Taxonomy" id="1070319"/>
    <lineage>
        <taxon>Bacteria</taxon>
        <taxon>Pseudomonadati</taxon>
        <taxon>Pseudomonadota</taxon>
        <taxon>Betaproteobacteria</taxon>
        <taxon>Burkholderiales</taxon>
        <taxon>Burkholderiaceae</taxon>
        <taxon>Candidatus Glomeribacter</taxon>
    </lineage>
</organism>
<comment type="catalytic activity">
    <reaction evidence="1 14">
        <text>[HPr protein]-L-serine + ATP = [HPr protein]-O-phospho-L-serine + ADP + H(+)</text>
        <dbReference type="Rhea" id="RHEA:46600"/>
        <dbReference type="Rhea" id="RHEA-COMP:11602"/>
        <dbReference type="Rhea" id="RHEA-COMP:11603"/>
        <dbReference type="ChEBI" id="CHEBI:15378"/>
        <dbReference type="ChEBI" id="CHEBI:29999"/>
        <dbReference type="ChEBI" id="CHEBI:30616"/>
        <dbReference type="ChEBI" id="CHEBI:83421"/>
        <dbReference type="ChEBI" id="CHEBI:456216"/>
    </reaction>
</comment>
<dbReference type="EC" id="2.7.11.-" evidence="14"/>
<dbReference type="InterPro" id="IPR027417">
    <property type="entry name" value="P-loop_NTPase"/>
</dbReference>
<feature type="binding site" evidence="14">
    <location>
        <position position="219"/>
    </location>
    <ligand>
        <name>Mg(2+)</name>
        <dbReference type="ChEBI" id="CHEBI:18420"/>
    </ligand>
</feature>
<dbReference type="NCBIfam" id="TIGR00679">
    <property type="entry name" value="hpr-ser"/>
    <property type="match status" value="1"/>
</dbReference>
<comment type="catalytic activity">
    <reaction evidence="13 14">
        <text>[HPr protein]-O-phospho-L-serine + phosphate + H(+) = [HPr protein]-L-serine + diphosphate</text>
        <dbReference type="Rhea" id="RHEA:46604"/>
        <dbReference type="Rhea" id="RHEA-COMP:11602"/>
        <dbReference type="Rhea" id="RHEA-COMP:11603"/>
        <dbReference type="ChEBI" id="CHEBI:15378"/>
        <dbReference type="ChEBI" id="CHEBI:29999"/>
        <dbReference type="ChEBI" id="CHEBI:33019"/>
        <dbReference type="ChEBI" id="CHEBI:43474"/>
        <dbReference type="ChEBI" id="CHEBI:83421"/>
    </reaction>
</comment>
<dbReference type="SUPFAM" id="SSF75138">
    <property type="entry name" value="HprK N-terminal domain-like"/>
    <property type="match status" value="1"/>
</dbReference>
<feature type="active site" evidence="14">
    <location>
        <position position="176"/>
    </location>
</feature>
<name>G2JB16_9BURK</name>
<comment type="caution">
    <text evidence="18">The sequence shown here is derived from an EMBL/GenBank/DDBJ whole genome shotgun (WGS) entry which is preliminary data.</text>
</comment>
<dbReference type="eggNOG" id="COG1493">
    <property type="taxonomic scope" value="Bacteria"/>
</dbReference>
<dbReference type="GO" id="GO:0005524">
    <property type="term" value="F:ATP binding"/>
    <property type="evidence" value="ECO:0007669"/>
    <property type="project" value="UniProtKB-UniRule"/>
</dbReference>
<evidence type="ECO:0000256" key="1">
    <source>
        <dbReference type="ARBA" id="ARBA00001120"/>
    </source>
</evidence>
<comment type="function">
    <text evidence="14">Catalyzes the ATP- as well as the pyrophosphate-dependent phosphorylation of a specific serine residue in HPr, a phosphocarrier protein of the phosphoenolpyruvate-dependent sugar phosphotransferase system (PTS). HprK/P also catalyzes the pyrophosphate-producing, inorganic phosphate-dependent dephosphorylation (phosphorolysis) of seryl-phosphorylated HPr (P-Ser-HPr).</text>
</comment>
<feature type="binding site" evidence="14">
    <location>
        <begin position="170"/>
        <end position="177"/>
    </location>
    <ligand>
        <name>ATP</name>
        <dbReference type="ChEBI" id="CHEBI:30616"/>
    </ligand>
</feature>
<keyword evidence="6 14" id="KW-0808">Transferase</keyword>
<dbReference type="Proteomes" id="UP000054051">
    <property type="component" value="Unassembled WGS sequence"/>
</dbReference>
<comment type="subunit">
    <text evidence="4 14">Homohexamer.</text>
</comment>
<dbReference type="STRING" id="1070319.CAGGBEG34_340014"/>
<evidence type="ECO:0000256" key="11">
    <source>
        <dbReference type="ARBA" id="ARBA00022842"/>
    </source>
</evidence>
<feature type="active site" evidence="14">
    <location>
        <position position="155"/>
    </location>
</feature>
<evidence type="ECO:0000256" key="10">
    <source>
        <dbReference type="ARBA" id="ARBA00022840"/>
    </source>
</evidence>
<evidence type="ECO:0000256" key="7">
    <source>
        <dbReference type="ARBA" id="ARBA00022723"/>
    </source>
</evidence>
<gene>
    <name evidence="14 18" type="primary">hprK</name>
    <name evidence="18" type="ORF">CAGGBEG34_340014</name>
</gene>
<dbReference type="InterPro" id="IPR011126">
    <property type="entry name" value="Hpr_kin/Pase_Hpr_N"/>
</dbReference>
<evidence type="ECO:0000259" key="17">
    <source>
        <dbReference type="Pfam" id="PF07475"/>
    </source>
</evidence>
<keyword evidence="10 14" id="KW-0067">ATP-binding</keyword>
<dbReference type="InterPro" id="IPR011104">
    <property type="entry name" value="Hpr_kin/Pase_C"/>
</dbReference>
<dbReference type="GO" id="GO:0006109">
    <property type="term" value="P:regulation of carbohydrate metabolic process"/>
    <property type="evidence" value="ECO:0007669"/>
    <property type="project" value="UniProtKB-UniRule"/>
</dbReference>
<feature type="region of interest" description="Important for the catalytic mechanism of dephosphorylation" evidence="14">
    <location>
        <begin position="280"/>
        <end position="285"/>
    </location>
</feature>
<protein>
    <recommendedName>
        <fullName evidence="14">HPr kinase/phosphorylase</fullName>
        <shortName evidence="14">HPrK/P</shortName>
        <ecNumber evidence="14">2.7.11.-</ecNumber>
        <ecNumber evidence="14">2.7.4.-</ecNumber>
    </recommendedName>
    <alternativeName>
        <fullName evidence="14">HPr(Ser) kinase/phosphorylase</fullName>
    </alternativeName>
</protein>
<dbReference type="SUPFAM" id="SSF53795">
    <property type="entry name" value="PEP carboxykinase-like"/>
    <property type="match status" value="1"/>
</dbReference>
<evidence type="ECO:0000256" key="9">
    <source>
        <dbReference type="ARBA" id="ARBA00022777"/>
    </source>
</evidence>
<sequence>MIMEMNGKTSNSPGANAQSIFDDNTESLELRWLTGQEGGERSFSDETIAHATSSADLVGHLNLIHPNRIQVLGEAEILYYQRQSDEMRQRQIAGLIALEPPFLVVAGGIDAPADLVLRCTRSSTPLLTTPLPAATVIDRLRSYISRIFAPRTTLHGVFLDILGMGVLLAGESGLGKSELGLELISRGHGLVADDAVDFTLLGPDFIEGRCPTLLQNLLEVRGLGLLDIKTIFGETAVRRKMKLKLAVHLVRRTDEKFQRLPLAEQTQDVLGVAVRCVTLQVAAGRNLAVLVEAAVRNTILQLRGIDTLHDFMERQREAMQDSA</sequence>
<dbReference type="AlphaFoldDB" id="G2JB16"/>
<comment type="similarity">
    <text evidence="3 14">Belongs to the HPrK/P family.</text>
</comment>
<evidence type="ECO:0000313" key="18">
    <source>
        <dbReference type="EMBL" id="CCD29968.1"/>
    </source>
</evidence>
<feature type="compositionally biased region" description="Polar residues" evidence="15">
    <location>
        <begin position="7"/>
        <end position="20"/>
    </location>
</feature>
<reference evidence="18 19" key="1">
    <citation type="submission" date="2011-08" db="EMBL/GenBank/DDBJ databases">
        <title>The genome of the obligate endobacterium of an arbuscular mycorrhizal fungus reveals an interphylum network of nutritional interactions.</title>
        <authorList>
            <person name="Ghignone S."/>
            <person name="Salvioli A."/>
            <person name="Anca I."/>
            <person name="Lumini E."/>
            <person name="Ortu G."/>
            <person name="Petiti L."/>
            <person name="Cruveiller S."/>
            <person name="Bianciotto V."/>
            <person name="Piffanelli P."/>
            <person name="Lanfranco L."/>
            <person name="Bonfante P."/>
        </authorList>
    </citation>
    <scope>NUCLEOTIDE SEQUENCE [LARGE SCALE GENOMIC DNA]</scope>
    <source>
        <strain evidence="18 19">BEG34</strain>
    </source>
</reference>